<dbReference type="OrthoDB" id="4540492at2759"/>
<organism evidence="6 7">
    <name type="scientific">Colletotrichum shisoi</name>
    <dbReference type="NCBI Taxonomy" id="2078593"/>
    <lineage>
        <taxon>Eukaryota</taxon>
        <taxon>Fungi</taxon>
        <taxon>Dikarya</taxon>
        <taxon>Ascomycota</taxon>
        <taxon>Pezizomycotina</taxon>
        <taxon>Sordariomycetes</taxon>
        <taxon>Hypocreomycetidae</taxon>
        <taxon>Glomerellales</taxon>
        <taxon>Glomerellaceae</taxon>
        <taxon>Colletotrichum</taxon>
        <taxon>Colletotrichum destructivum species complex</taxon>
    </lineage>
</organism>
<feature type="transmembrane region" description="Helical" evidence="5">
    <location>
        <begin position="176"/>
        <end position="198"/>
    </location>
</feature>
<feature type="transmembrane region" description="Helical" evidence="5">
    <location>
        <begin position="105"/>
        <end position="125"/>
    </location>
</feature>
<dbReference type="AlphaFoldDB" id="A0A5Q4BDQ7"/>
<gene>
    <name evidence="6" type="primary">YwtG-1</name>
    <name evidence="6" type="ORF">CSHISOI_10587</name>
</gene>
<dbReference type="SUPFAM" id="SSF103473">
    <property type="entry name" value="MFS general substrate transporter"/>
    <property type="match status" value="1"/>
</dbReference>
<sequence>MRDDIVRLQFRQIYETIEYERDPMSSQEVLRNRGARKRLIITATCALFSMLTGNIFVMYNIGRMLSSAGVNNEGSQLLVNVGLNASALVFSVIGSYYTNKWGTKAVALVSTAGLTIGLFMIGVLTKFYGDSNYAPGIWATVSSIFVFSISYSFGWIPILFLVPAQMLYFRIRAQGMSMFSFIVCVTGIAGNFAFSAALEAIGHWLYIVNGAWNVVFFAFIWCYWVEVKGKTLEEIDALFDGKKHTDTPNMRAVMDGTEDESWRRYLSDWMRLNFGGIYHEGIASRFGVKTDSVDRSR</sequence>
<keyword evidence="7" id="KW-1185">Reference proteome</keyword>
<comment type="subcellular location">
    <subcellularLocation>
        <location evidence="1">Membrane</location>
        <topology evidence="1">Multi-pass membrane protein</topology>
    </subcellularLocation>
</comment>
<keyword evidence="2 5" id="KW-0812">Transmembrane</keyword>
<dbReference type="InterPro" id="IPR036259">
    <property type="entry name" value="MFS_trans_sf"/>
</dbReference>
<evidence type="ECO:0000256" key="4">
    <source>
        <dbReference type="ARBA" id="ARBA00023136"/>
    </source>
</evidence>
<proteinExistence type="predicted"/>
<dbReference type="Gene3D" id="1.20.1250.20">
    <property type="entry name" value="MFS general substrate transporter like domains"/>
    <property type="match status" value="1"/>
</dbReference>
<dbReference type="EMBL" id="PUHP01002000">
    <property type="protein sequence ID" value="TQN64837.1"/>
    <property type="molecule type" value="Genomic_DNA"/>
</dbReference>
<keyword evidence="3 5" id="KW-1133">Transmembrane helix</keyword>
<feature type="transmembrane region" description="Helical" evidence="5">
    <location>
        <begin position="204"/>
        <end position="225"/>
    </location>
</feature>
<protein>
    <submittedName>
        <fullName evidence="6">Putative metabolite transport protein YwtG</fullName>
    </submittedName>
</protein>
<dbReference type="GO" id="GO:0005351">
    <property type="term" value="F:carbohydrate:proton symporter activity"/>
    <property type="evidence" value="ECO:0007669"/>
    <property type="project" value="TreeGrafter"/>
</dbReference>
<feature type="transmembrane region" description="Helical" evidence="5">
    <location>
        <begin position="77"/>
        <end position="98"/>
    </location>
</feature>
<feature type="transmembrane region" description="Helical" evidence="5">
    <location>
        <begin position="137"/>
        <end position="164"/>
    </location>
</feature>
<evidence type="ECO:0000256" key="1">
    <source>
        <dbReference type="ARBA" id="ARBA00004141"/>
    </source>
</evidence>
<evidence type="ECO:0000256" key="5">
    <source>
        <dbReference type="SAM" id="Phobius"/>
    </source>
</evidence>
<dbReference type="GO" id="GO:0016020">
    <property type="term" value="C:membrane"/>
    <property type="evidence" value="ECO:0007669"/>
    <property type="project" value="UniProtKB-SubCell"/>
</dbReference>
<evidence type="ECO:0000256" key="3">
    <source>
        <dbReference type="ARBA" id="ARBA00022989"/>
    </source>
</evidence>
<dbReference type="Proteomes" id="UP000326340">
    <property type="component" value="Unassembled WGS sequence"/>
</dbReference>
<name>A0A5Q4BDQ7_9PEZI</name>
<evidence type="ECO:0000313" key="7">
    <source>
        <dbReference type="Proteomes" id="UP000326340"/>
    </source>
</evidence>
<accession>A0A5Q4BDQ7</accession>
<dbReference type="InterPro" id="IPR050360">
    <property type="entry name" value="MFS_Sugar_Transporters"/>
</dbReference>
<evidence type="ECO:0000256" key="2">
    <source>
        <dbReference type="ARBA" id="ARBA00022692"/>
    </source>
</evidence>
<dbReference type="PANTHER" id="PTHR48022:SF31">
    <property type="entry name" value="HEXOSE TRANSPORTER"/>
    <property type="match status" value="1"/>
</dbReference>
<evidence type="ECO:0000313" key="6">
    <source>
        <dbReference type="EMBL" id="TQN64837.1"/>
    </source>
</evidence>
<dbReference type="Pfam" id="PF00083">
    <property type="entry name" value="Sugar_tr"/>
    <property type="match status" value="1"/>
</dbReference>
<feature type="transmembrane region" description="Helical" evidence="5">
    <location>
        <begin position="39"/>
        <end position="57"/>
    </location>
</feature>
<keyword evidence="4 5" id="KW-0472">Membrane</keyword>
<reference evidence="6 7" key="1">
    <citation type="journal article" date="2019" name="Sci. Rep.">
        <title>Colletotrichum shisoi sp. nov., an anthracnose pathogen of Perilla frutescens in Japan: molecular phylogenetic, morphological and genomic evidence.</title>
        <authorList>
            <person name="Gan P."/>
            <person name="Tsushima A."/>
            <person name="Hiroyama R."/>
            <person name="Narusaka M."/>
            <person name="Takano Y."/>
            <person name="Narusaka Y."/>
            <person name="Kawaradani M."/>
            <person name="Damm U."/>
            <person name="Shirasu K."/>
        </authorList>
    </citation>
    <scope>NUCLEOTIDE SEQUENCE [LARGE SCALE GENOMIC DNA]</scope>
    <source>
        <strain evidence="6 7">PG-2018a</strain>
    </source>
</reference>
<comment type="caution">
    <text evidence="6">The sequence shown here is derived from an EMBL/GenBank/DDBJ whole genome shotgun (WGS) entry which is preliminary data.</text>
</comment>
<dbReference type="InterPro" id="IPR005828">
    <property type="entry name" value="MFS_sugar_transport-like"/>
</dbReference>
<dbReference type="PANTHER" id="PTHR48022">
    <property type="entry name" value="PLASTIDIC GLUCOSE TRANSPORTER 4"/>
    <property type="match status" value="1"/>
</dbReference>